<organism evidence="2 3">
    <name type="scientific">Caenorhabditis briggsae</name>
    <dbReference type="NCBI Taxonomy" id="6238"/>
    <lineage>
        <taxon>Eukaryota</taxon>
        <taxon>Metazoa</taxon>
        <taxon>Ecdysozoa</taxon>
        <taxon>Nematoda</taxon>
        <taxon>Chromadorea</taxon>
        <taxon>Rhabditida</taxon>
        <taxon>Rhabditina</taxon>
        <taxon>Rhabditomorpha</taxon>
        <taxon>Rhabditoidea</taxon>
        <taxon>Rhabditidae</taxon>
        <taxon>Peloderinae</taxon>
        <taxon>Caenorhabditis</taxon>
    </lineage>
</organism>
<keyword evidence="1" id="KW-0812">Transmembrane</keyword>
<sequence>MADYKLQMIVQNGFYFEHHPFINWPWGRYILPFFKLLAYPFCFCVAVLLVIMVRDYWTNYWRRRRQD</sequence>
<evidence type="ECO:0000256" key="1">
    <source>
        <dbReference type="SAM" id="Phobius"/>
    </source>
</evidence>
<evidence type="ECO:0000313" key="3">
    <source>
        <dbReference type="Proteomes" id="UP000829354"/>
    </source>
</evidence>
<dbReference type="AlphaFoldDB" id="A0AAE9F8W1"/>
<keyword evidence="1" id="KW-1133">Transmembrane helix</keyword>
<gene>
    <name evidence="2" type="ORF">L5515_009461</name>
</gene>
<evidence type="ECO:0000313" key="2">
    <source>
        <dbReference type="EMBL" id="UMM37811.1"/>
    </source>
</evidence>
<dbReference type="EMBL" id="CP092624">
    <property type="protein sequence ID" value="UMM37811.1"/>
    <property type="molecule type" value="Genomic_DNA"/>
</dbReference>
<feature type="transmembrane region" description="Helical" evidence="1">
    <location>
        <begin position="36"/>
        <end position="57"/>
    </location>
</feature>
<dbReference type="Proteomes" id="UP000829354">
    <property type="component" value="Chromosome V"/>
</dbReference>
<keyword evidence="1" id="KW-0472">Membrane</keyword>
<name>A0AAE9F8W1_CAEBR</name>
<accession>A0AAE9F8W1</accession>
<keyword evidence="3" id="KW-1185">Reference proteome</keyword>
<proteinExistence type="predicted"/>
<protein>
    <submittedName>
        <fullName evidence="2">Uncharacterized protein</fullName>
    </submittedName>
</protein>
<reference evidence="2 3" key="1">
    <citation type="submission" date="2022-04" db="EMBL/GenBank/DDBJ databases">
        <title>Chromosome-level reference genomes for two strains of Caenorhabditis briggsae: an improved platform for comparative genomics.</title>
        <authorList>
            <person name="Stevens L."/>
            <person name="Andersen E."/>
        </authorList>
    </citation>
    <scope>NUCLEOTIDE SEQUENCE [LARGE SCALE GENOMIC DNA]</scope>
    <source>
        <strain evidence="2">VX34</strain>
        <tissue evidence="2">Whole-organism</tissue>
    </source>
</reference>